<dbReference type="Proteomes" id="UP000252893">
    <property type="component" value="Unassembled WGS sequence"/>
</dbReference>
<accession>A0A366E0L1</accession>
<dbReference type="AlphaFoldDB" id="A0A366E0L1"/>
<evidence type="ECO:0000313" key="1">
    <source>
        <dbReference type="EMBL" id="RBO95910.1"/>
    </source>
</evidence>
<dbReference type="EMBL" id="QNRH01000003">
    <property type="protein sequence ID" value="RBO95910.1"/>
    <property type="molecule type" value="Genomic_DNA"/>
</dbReference>
<sequence>MHIPFYMFYGENFGILMEALANHISIDLCVVHERK</sequence>
<protein>
    <submittedName>
        <fullName evidence="1">Uncharacterized protein</fullName>
    </submittedName>
</protein>
<evidence type="ECO:0000313" key="2">
    <source>
        <dbReference type="Proteomes" id="UP000252893"/>
    </source>
</evidence>
<gene>
    <name evidence="1" type="ORF">DFR47_103474</name>
</gene>
<name>A0A366E0L1_9HYPH</name>
<proteinExistence type="predicted"/>
<organism evidence="1 2">
    <name type="scientific">Pseudochrobactrum asaccharolyticum</name>
    <dbReference type="NCBI Taxonomy" id="354351"/>
    <lineage>
        <taxon>Bacteria</taxon>
        <taxon>Pseudomonadati</taxon>
        <taxon>Pseudomonadota</taxon>
        <taxon>Alphaproteobacteria</taxon>
        <taxon>Hyphomicrobiales</taxon>
        <taxon>Brucellaceae</taxon>
        <taxon>Pseudochrobactrum</taxon>
    </lineage>
</organism>
<comment type="caution">
    <text evidence="1">The sequence shown here is derived from an EMBL/GenBank/DDBJ whole genome shotgun (WGS) entry which is preliminary data.</text>
</comment>
<reference evidence="1 2" key="1">
    <citation type="submission" date="2018-06" db="EMBL/GenBank/DDBJ databases">
        <title>Genomic Encyclopedia of Type Strains, Phase IV (KMG-IV): sequencing the most valuable type-strain genomes for metagenomic binning, comparative biology and taxonomic classification.</title>
        <authorList>
            <person name="Goeker M."/>
        </authorList>
    </citation>
    <scope>NUCLEOTIDE SEQUENCE [LARGE SCALE GENOMIC DNA]</scope>
    <source>
        <strain evidence="1 2">DSM 25619</strain>
    </source>
</reference>
<keyword evidence="2" id="KW-1185">Reference proteome</keyword>